<dbReference type="EMBL" id="JAMKFB020000728">
    <property type="protein sequence ID" value="KAL0147704.1"/>
    <property type="molecule type" value="Genomic_DNA"/>
</dbReference>
<organism evidence="2 3">
    <name type="scientific">Cirrhinus mrigala</name>
    <name type="common">Mrigala</name>
    <dbReference type="NCBI Taxonomy" id="683832"/>
    <lineage>
        <taxon>Eukaryota</taxon>
        <taxon>Metazoa</taxon>
        <taxon>Chordata</taxon>
        <taxon>Craniata</taxon>
        <taxon>Vertebrata</taxon>
        <taxon>Euteleostomi</taxon>
        <taxon>Actinopterygii</taxon>
        <taxon>Neopterygii</taxon>
        <taxon>Teleostei</taxon>
        <taxon>Ostariophysi</taxon>
        <taxon>Cypriniformes</taxon>
        <taxon>Cyprinidae</taxon>
        <taxon>Labeoninae</taxon>
        <taxon>Labeonini</taxon>
        <taxon>Cirrhinus</taxon>
    </lineage>
</organism>
<feature type="compositionally biased region" description="Basic and acidic residues" evidence="1">
    <location>
        <begin position="1"/>
        <end position="21"/>
    </location>
</feature>
<keyword evidence="3" id="KW-1185">Reference proteome</keyword>
<dbReference type="AlphaFoldDB" id="A0ABD0MC11"/>
<comment type="caution">
    <text evidence="2">The sequence shown here is derived from an EMBL/GenBank/DDBJ whole genome shotgun (WGS) entry which is preliminary data.</text>
</comment>
<dbReference type="Proteomes" id="UP001529510">
    <property type="component" value="Unassembled WGS sequence"/>
</dbReference>
<feature type="region of interest" description="Disordered" evidence="1">
    <location>
        <begin position="175"/>
        <end position="198"/>
    </location>
</feature>
<evidence type="ECO:0000256" key="1">
    <source>
        <dbReference type="SAM" id="MobiDB-lite"/>
    </source>
</evidence>
<reference evidence="2 3" key="1">
    <citation type="submission" date="2024-05" db="EMBL/GenBank/DDBJ databases">
        <title>Genome sequencing and assembly of Indian major carp, Cirrhinus mrigala (Hamilton, 1822).</title>
        <authorList>
            <person name="Mohindra V."/>
            <person name="Chowdhury L.M."/>
            <person name="Lal K."/>
            <person name="Jena J.K."/>
        </authorList>
    </citation>
    <scope>NUCLEOTIDE SEQUENCE [LARGE SCALE GENOMIC DNA]</scope>
    <source>
        <strain evidence="2">CM1030</strain>
        <tissue evidence="2">Blood</tissue>
    </source>
</reference>
<evidence type="ECO:0000313" key="2">
    <source>
        <dbReference type="EMBL" id="KAL0147704.1"/>
    </source>
</evidence>
<gene>
    <name evidence="2" type="ORF">M9458_056982</name>
</gene>
<protein>
    <submittedName>
        <fullName evidence="2">Uncharacterized protein</fullName>
    </submittedName>
</protein>
<feature type="region of interest" description="Disordered" evidence="1">
    <location>
        <begin position="1"/>
        <end position="79"/>
    </location>
</feature>
<name>A0ABD0MC11_CIRMR</name>
<sequence>MPSLREYDNRGPDSRSGERHWSPAPLLETVSLLAEGRGHGTSAGGLTGLTVTVRSSPPRNQPPRAPPSTGTPQPVELPKQWAGPCRGVLLVSFWPSPDDQMSIAASEVEPAILDVDPGMMAMLEWKLPPCSESSRLDDWYLGWPPAFTPAPLPHPSAMWHRGAGRRQVAQPILAPVKPGSKQNSKREGECASPSHGGGPGRESFVVEFVTLLAKDAIRPAFSSQYEGGVLQPLLHSTQERRWVMTDLGPAHLEPGPSQAIVQDAHTEAHLQVCPSPEVCSDRPKGCVLSCFGQASCFPGNRPFLRFAFKGQTCQCLVLPFGLSPSPCVSMEVKSSQVTFIYITLLTIQNCDKVAVQY</sequence>
<accession>A0ABD0MC11</accession>
<evidence type="ECO:0000313" key="3">
    <source>
        <dbReference type="Proteomes" id="UP001529510"/>
    </source>
</evidence>
<proteinExistence type="predicted"/>